<dbReference type="Proteomes" id="UP000010467">
    <property type="component" value="Chromosome"/>
</dbReference>
<name>L0A3L6_DEIPD</name>
<sequence length="282" mass="29598">MKRLFVLALLSAGLSLAGAESTQPLLYTVNSVQYVNPFNFAQAYGGKISGKSGDKQWIITLRGRSLKLLNNSATAYLDGRRVTLSKVVGYAKGTLLAPHTDLARLLGVSGHLAQTVNVQPVKSQVTVRPLRPAVSSPAPATPEVQPVPAPAVTATAAPVVSAPAPATTGPARSAGAYVIQSDVPSRTDALERSNFQEDVDPQSLSVETVVRACQSGVAKQLGSGAPTFAARPFVFVHPENVYSVRSSADLEVQGQSSRASFTCLSQVQGARLVMFIELSGSR</sequence>
<reference evidence="3" key="1">
    <citation type="submission" date="2012-03" db="EMBL/GenBank/DDBJ databases">
        <title>Complete sequence of chromosome of Deinococcus peraridilitoris DSM 19664.</title>
        <authorList>
            <person name="Lucas S."/>
            <person name="Copeland A."/>
            <person name="Lapidus A."/>
            <person name="Glavina del Rio T."/>
            <person name="Dalin E."/>
            <person name="Tice H."/>
            <person name="Bruce D."/>
            <person name="Goodwin L."/>
            <person name="Pitluck S."/>
            <person name="Peters L."/>
            <person name="Mikhailova N."/>
            <person name="Lu M."/>
            <person name="Kyrpides N."/>
            <person name="Mavromatis K."/>
            <person name="Ivanova N."/>
            <person name="Brettin T."/>
            <person name="Detter J.C."/>
            <person name="Han C."/>
            <person name="Larimer F."/>
            <person name="Land M."/>
            <person name="Hauser L."/>
            <person name="Markowitz V."/>
            <person name="Cheng J.-F."/>
            <person name="Hugenholtz P."/>
            <person name="Woyke T."/>
            <person name="Wu D."/>
            <person name="Pukall R."/>
            <person name="Steenblock K."/>
            <person name="Brambilla E."/>
            <person name="Klenk H.-P."/>
            <person name="Eisen J.A."/>
        </authorList>
    </citation>
    <scope>NUCLEOTIDE SEQUENCE [LARGE SCALE GENOMIC DNA]</scope>
    <source>
        <strain evidence="3">DSM 19664 / LMG 22246 / CIP 109416 / KR-200</strain>
    </source>
</reference>
<keyword evidence="1" id="KW-0732">Signal</keyword>
<proteinExistence type="predicted"/>
<protein>
    <recommendedName>
        <fullName evidence="4">Copper amine oxidase family protein</fullName>
    </recommendedName>
</protein>
<dbReference type="RefSeq" id="WP_015236743.1">
    <property type="nucleotide sequence ID" value="NC_019793.1"/>
</dbReference>
<dbReference type="HOGENOM" id="CLU_985981_0_0_0"/>
<evidence type="ECO:0000256" key="1">
    <source>
        <dbReference type="SAM" id="SignalP"/>
    </source>
</evidence>
<evidence type="ECO:0008006" key="4">
    <source>
        <dbReference type="Google" id="ProtNLM"/>
    </source>
</evidence>
<organism evidence="2 3">
    <name type="scientific">Deinococcus peraridilitoris (strain DSM 19664 / LMG 22246 / CIP 109416 / KR-200)</name>
    <dbReference type="NCBI Taxonomy" id="937777"/>
    <lineage>
        <taxon>Bacteria</taxon>
        <taxon>Thermotogati</taxon>
        <taxon>Deinococcota</taxon>
        <taxon>Deinococci</taxon>
        <taxon>Deinococcales</taxon>
        <taxon>Deinococcaceae</taxon>
        <taxon>Deinococcus</taxon>
    </lineage>
</organism>
<dbReference type="EMBL" id="CP003382">
    <property type="protein sequence ID" value="AFZ68441.1"/>
    <property type="molecule type" value="Genomic_DNA"/>
</dbReference>
<dbReference type="AlphaFoldDB" id="L0A3L6"/>
<evidence type="ECO:0000313" key="3">
    <source>
        <dbReference type="Proteomes" id="UP000010467"/>
    </source>
</evidence>
<feature type="signal peptide" evidence="1">
    <location>
        <begin position="1"/>
        <end position="19"/>
    </location>
</feature>
<dbReference type="InterPro" id="IPR036582">
    <property type="entry name" value="Mao_N_sf"/>
</dbReference>
<dbReference type="SUPFAM" id="SSF55383">
    <property type="entry name" value="Copper amine oxidase, domain N"/>
    <property type="match status" value="1"/>
</dbReference>
<dbReference type="KEGG" id="dpd:Deipe_2990"/>
<accession>L0A3L6</accession>
<dbReference type="PATRIC" id="fig|937777.3.peg.3006"/>
<feature type="chain" id="PRO_5003939589" description="Copper amine oxidase family protein" evidence="1">
    <location>
        <begin position="20"/>
        <end position="282"/>
    </location>
</feature>
<keyword evidence="3" id="KW-1185">Reference proteome</keyword>
<gene>
    <name evidence="2" type="ordered locus">Deipe_2990</name>
</gene>
<evidence type="ECO:0000313" key="2">
    <source>
        <dbReference type="EMBL" id="AFZ68441.1"/>
    </source>
</evidence>